<gene>
    <name evidence="2" type="ORF">PVAP13_3KG315554</name>
</gene>
<reference evidence="2 3" key="1">
    <citation type="submission" date="2020-05" db="EMBL/GenBank/DDBJ databases">
        <title>WGS assembly of Panicum virgatum.</title>
        <authorList>
            <person name="Lovell J.T."/>
            <person name="Jenkins J."/>
            <person name="Shu S."/>
            <person name="Juenger T.E."/>
            <person name="Schmutz J."/>
        </authorList>
    </citation>
    <scope>NUCLEOTIDE SEQUENCE [LARGE SCALE GENOMIC DNA]</scope>
    <source>
        <strain evidence="3">cv. AP13</strain>
    </source>
</reference>
<evidence type="ECO:0000313" key="3">
    <source>
        <dbReference type="Proteomes" id="UP000823388"/>
    </source>
</evidence>
<comment type="caution">
    <text evidence="2">The sequence shown here is derived from an EMBL/GenBank/DDBJ whole genome shotgun (WGS) entry which is preliminary data.</text>
</comment>
<dbReference type="InterPro" id="IPR006873">
    <property type="entry name" value="DUF620"/>
</dbReference>
<accession>A0A8T0V8D4</accession>
<dbReference type="Pfam" id="PF04788">
    <property type="entry name" value="DUF620"/>
    <property type="match status" value="1"/>
</dbReference>
<organism evidence="2 3">
    <name type="scientific">Panicum virgatum</name>
    <name type="common">Blackwell switchgrass</name>
    <dbReference type="NCBI Taxonomy" id="38727"/>
    <lineage>
        <taxon>Eukaryota</taxon>
        <taxon>Viridiplantae</taxon>
        <taxon>Streptophyta</taxon>
        <taxon>Embryophyta</taxon>
        <taxon>Tracheophyta</taxon>
        <taxon>Spermatophyta</taxon>
        <taxon>Magnoliopsida</taxon>
        <taxon>Liliopsida</taxon>
        <taxon>Poales</taxon>
        <taxon>Poaceae</taxon>
        <taxon>PACMAD clade</taxon>
        <taxon>Panicoideae</taxon>
        <taxon>Panicodae</taxon>
        <taxon>Paniceae</taxon>
        <taxon>Panicinae</taxon>
        <taxon>Panicum</taxon>
        <taxon>Panicum sect. Hiantes</taxon>
    </lineage>
</organism>
<dbReference type="Proteomes" id="UP000823388">
    <property type="component" value="Chromosome 3K"/>
</dbReference>
<name>A0A8T0V8D4_PANVG</name>
<protein>
    <submittedName>
        <fullName evidence="2">Uncharacterized protein</fullName>
    </submittedName>
</protein>
<feature type="region of interest" description="Disordered" evidence="1">
    <location>
        <begin position="44"/>
        <end position="75"/>
    </location>
</feature>
<sequence>MDEEGDLADGPWTPTWEQARKLFISFFLGDLPFLVSNWCCSSTSRSSSSCCSSRGRLLSASPSATPMPRNPAAGRGWELDARHLTRTPSMASAATGHGGSGTSFRRLDLRLLGVMGRSRPSHPSRPNCCLSSPARVPPFTRRPRGTSCTSTRRRRPATSCCSRCRMGKVRMVASEFKTATPVIKNRGPTSRAAAAAVEQDSFVLLQMAPGMWYLELSNISNS</sequence>
<dbReference type="AlphaFoldDB" id="A0A8T0V8D4"/>
<keyword evidence="3" id="KW-1185">Reference proteome</keyword>
<evidence type="ECO:0000313" key="2">
    <source>
        <dbReference type="EMBL" id="KAG2628239.1"/>
    </source>
</evidence>
<dbReference type="EMBL" id="CM029041">
    <property type="protein sequence ID" value="KAG2628239.1"/>
    <property type="molecule type" value="Genomic_DNA"/>
</dbReference>
<feature type="region of interest" description="Disordered" evidence="1">
    <location>
        <begin position="118"/>
        <end position="153"/>
    </location>
</feature>
<evidence type="ECO:0000256" key="1">
    <source>
        <dbReference type="SAM" id="MobiDB-lite"/>
    </source>
</evidence>
<feature type="compositionally biased region" description="Low complexity" evidence="1">
    <location>
        <begin position="44"/>
        <end position="61"/>
    </location>
</feature>
<proteinExistence type="predicted"/>